<dbReference type="Gene3D" id="3.20.20.70">
    <property type="entry name" value="Aldolase class I"/>
    <property type="match status" value="1"/>
</dbReference>
<name>A0A7V7PM63_9HYPH</name>
<dbReference type="InterPro" id="IPR000887">
    <property type="entry name" value="Aldlse_KDPG_KHG"/>
</dbReference>
<dbReference type="PROSITE" id="PS00159">
    <property type="entry name" value="ALDOLASE_KDPG_KHG_1"/>
    <property type="match status" value="1"/>
</dbReference>
<comment type="pathway">
    <text evidence="2">Carbohydrate acid metabolism; 2-dehydro-3-deoxy-D-gluconate degradation; D-glyceraldehyde 3-phosphate and pyruvate from 2-dehydro-3-deoxy-D-gluconate: step 2/2.</text>
</comment>
<keyword evidence="7" id="KW-0704">Schiff base</keyword>
<evidence type="ECO:0000313" key="9">
    <source>
        <dbReference type="EMBL" id="KAB0677985.1"/>
    </source>
</evidence>
<gene>
    <name evidence="9" type="ORF">F6X38_16260</name>
</gene>
<dbReference type="PANTHER" id="PTHR30246">
    <property type="entry name" value="2-KETO-3-DEOXY-6-PHOSPHOGLUCONATE ALDOLASE"/>
    <property type="match status" value="1"/>
</dbReference>
<dbReference type="EMBL" id="VZDO01000014">
    <property type="protein sequence ID" value="KAB0677985.1"/>
    <property type="molecule type" value="Genomic_DNA"/>
</dbReference>
<dbReference type="CDD" id="cd00452">
    <property type="entry name" value="KDPG_aldolase"/>
    <property type="match status" value="1"/>
</dbReference>
<dbReference type="RefSeq" id="WP_150971434.1">
    <property type="nucleotide sequence ID" value="NZ_VZDO01000014.1"/>
</dbReference>
<dbReference type="PROSITE" id="PS00160">
    <property type="entry name" value="ALDOLASE_KDPG_KHG_2"/>
    <property type="match status" value="1"/>
</dbReference>
<dbReference type="Pfam" id="PF01081">
    <property type="entry name" value="Aldolase"/>
    <property type="match status" value="1"/>
</dbReference>
<dbReference type="InterPro" id="IPR031337">
    <property type="entry name" value="KDPG/KHG_AS_1"/>
</dbReference>
<evidence type="ECO:0000256" key="6">
    <source>
        <dbReference type="ARBA" id="ARBA00023239"/>
    </source>
</evidence>
<sequence length="212" mass="21733">MPQNVQALLTVLEAQPVMPVVAVGSAAEAVDLSRALVEGGIRAIEITLRTPAALDAIRAVVAEVPEIVCGAGTVLSPKQFDDAEAAGAKFVVSPGATMEVLDAAKGSPAPLLPGAATPSELMAMLEEGYEVLKFFPAEQLGGAAYLKALAPVFPQVRFCPTGGVSPANVRDYLSLPNVVCVGGSWIAPKDAVAAGRFDEVTRLAREAAGLKA</sequence>
<dbReference type="SUPFAM" id="SSF51569">
    <property type="entry name" value="Aldolase"/>
    <property type="match status" value="1"/>
</dbReference>
<dbReference type="PANTHER" id="PTHR30246:SF1">
    <property type="entry name" value="2-DEHYDRO-3-DEOXY-6-PHOSPHOGALACTONATE ALDOLASE-RELATED"/>
    <property type="match status" value="1"/>
</dbReference>
<evidence type="ECO:0000313" key="10">
    <source>
        <dbReference type="Proteomes" id="UP000432089"/>
    </source>
</evidence>
<evidence type="ECO:0000256" key="8">
    <source>
        <dbReference type="ARBA" id="ARBA00023277"/>
    </source>
</evidence>
<protein>
    <recommendedName>
        <fullName evidence="5">2-dehydro-3-deoxy-phosphogluconate aldolase</fullName>
        <ecNumber evidence="5">4.1.2.14</ecNumber>
    </recommendedName>
</protein>
<comment type="similarity">
    <text evidence="3">Belongs to the KHG/KDPG aldolase family.</text>
</comment>
<dbReference type="InterPro" id="IPR031338">
    <property type="entry name" value="KDPG/KHG_AS_2"/>
</dbReference>
<dbReference type="InterPro" id="IPR013785">
    <property type="entry name" value="Aldolase_TIM"/>
</dbReference>
<proteinExistence type="inferred from homology"/>
<accession>A0A7V7PM63</accession>
<evidence type="ECO:0000256" key="4">
    <source>
        <dbReference type="ARBA" id="ARBA00011233"/>
    </source>
</evidence>
<keyword evidence="10" id="KW-1185">Reference proteome</keyword>
<dbReference type="NCBIfam" id="TIGR01182">
    <property type="entry name" value="eda"/>
    <property type="match status" value="1"/>
</dbReference>
<organism evidence="9 10">
    <name type="scientific">Plantimonas leprariae</name>
    <dbReference type="NCBI Taxonomy" id="2615207"/>
    <lineage>
        <taxon>Bacteria</taxon>
        <taxon>Pseudomonadati</taxon>
        <taxon>Pseudomonadota</taxon>
        <taxon>Alphaproteobacteria</taxon>
        <taxon>Hyphomicrobiales</taxon>
        <taxon>Aurantimonadaceae</taxon>
        <taxon>Plantimonas</taxon>
    </lineage>
</organism>
<evidence type="ECO:0000256" key="1">
    <source>
        <dbReference type="ARBA" id="ARBA00000654"/>
    </source>
</evidence>
<keyword evidence="8" id="KW-0119">Carbohydrate metabolism</keyword>
<comment type="caution">
    <text evidence="9">The sequence shown here is derived from an EMBL/GenBank/DDBJ whole genome shotgun (WGS) entry which is preliminary data.</text>
</comment>
<comment type="subunit">
    <text evidence="4">Homotrimer.</text>
</comment>
<dbReference type="Proteomes" id="UP000432089">
    <property type="component" value="Unassembled WGS sequence"/>
</dbReference>
<dbReference type="AlphaFoldDB" id="A0A7V7PM63"/>
<evidence type="ECO:0000256" key="5">
    <source>
        <dbReference type="ARBA" id="ARBA00013063"/>
    </source>
</evidence>
<dbReference type="GO" id="GO:0008675">
    <property type="term" value="F:2-dehydro-3-deoxy-phosphogluconate aldolase activity"/>
    <property type="evidence" value="ECO:0007669"/>
    <property type="project" value="UniProtKB-EC"/>
</dbReference>
<keyword evidence="6" id="KW-0456">Lyase</keyword>
<comment type="catalytic activity">
    <reaction evidence="1">
        <text>2-dehydro-3-deoxy-6-phospho-D-gluconate = D-glyceraldehyde 3-phosphate + pyruvate</text>
        <dbReference type="Rhea" id="RHEA:17089"/>
        <dbReference type="ChEBI" id="CHEBI:15361"/>
        <dbReference type="ChEBI" id="CHEBI:57569"/>
        <dbReference type="ChEBI" id="CHEBI:59776"/>
        <dbReference type="EC" id="4.1.2.14"/>
    </reaction>
</comment>
<evidence type="ECO:0000256" key="2">
    <source>
        <dbReference type="ARBA" id="ARBA00004736"/>
    </source>
</evidence>
<evidence type="ECO:0000256" key="7">
    <source>
        <dbReference type="ARBA" id="ARBA00023270"/>
    </source>
</evidence>
<evidence type="ECO:0000256" key="3">
    <source>
        <dbReference type="ARBA" id="ARBA00006906"/>
    </source>
</evidence>
<dbReference type="EC" id="4.1.2.14" evidence="5"/>
<reference evidence="9 10" key="1">
    <citation type="submission" date="2019-09" db="EMBL/GenBank/DDBJ databases">
        <title>YIM 132180 draft genome.</title>
        <authorList>
            <person name="Zhang K."/>
        </authorList>
    </citation>
    <scope>NUCLEOTIDE SEQUENCE [LARGE SCALE GENOMIC DNA]</scope>
    <source>
        <strain evidence="9 10">YIM 132180</strain>
    </source>
</reference>
<dbReference type="NCBIfam" id="NF004325">
    <property type="entry name" value="PRK05718.1"/>
    <property type="match status" value="1"/>
</dbReference>